<evidence type="ECO:0000256" key="2">
    <source>
        <dbReference type="ARBA" id="ARBA00022448"/>
    </source>
</evidence>
<evidence type="ECO:0000313" key="13">
    <source>
        <dbReference type="EMBL" id="GFG39958.1"/>
    </source>
</evidence>
<dbReference type="PANTHER" id="PTHR46473">
    <property type="entry name" value="GH08155P"/>
    <property type="match status" value="1"/>
</dbReference>
<protein>
    <submittedName>
        <fullName evidence="13">Uncharacterized protein</fullName>
    </submittedName>
</protein>
<name>A0A6L2QAH6_COPFO</name>
<keyword evidence="7" id="KW-0677">Repeat</keyword>
<dbReference type="Pfam" id="PF13855">
    <property type="entry name" value="LRR_8"/>
    <property type="match status" value="1"/>
</dbReference>
<evidence type="ECO:0000256" key="12">
    <source>
        <dbReference type="ARBA" id="ARBA00023303"/>
    </source>
</evidence>
<dbReference type="EMBL" id="BLKM01001294">
    <property type="protein sequence ID" value="GFG39958.1"/>
    <property type="molecule type" value="Genomic_DNA"/>
</dbReference>
<dbReference type="SUPFAM" id="SSF52058">
    <property type="entry name" value="L domain-like"/>
    <property type="match status" value="1"/>
</dbReference>
<gene>
    <name evidence="13" type="ORF">Cfor_09015</name>
</gene>
<keyword evidence="6" id="KW-0732">Signal</keyword>
<evidence type="ECO:0000313" key="14">
    <source>
        <dbReference type="Proteomes" id="UP000502823"/>
    </source>
</evidence>
<evidence type="ECO:0000256" key="3">
    <source>
        <dbReference type="ARBA" id="ARBA00022475"/>
    </source>
</evidence>
<evidence type="ECO:0000256" key="11">
    <source>
        <dbReference type="ARBA" id="ARBA00023157"/>
    </source>
</evidence>
<evidence type="ECO:0000256" key="1">
    <source>
        <dbReference type="ARBA" id="ARBA00004162"/>
    </source>
</evidence>
<dbReference type="Gene3D" id="3.80.10.10">
    <property type="entry name" value="Ribonuclease Inhibitor"/>
    <property type="match status" value="2"/>
</dbReference>
<evidence type="ECO:0000256" key="9">
    <source>
        <dbReference type="ARBA" id="ARBA00023065"/>
    </source>
</evidence>
<evidence type="ECO:0000256" key="6">
    <source>
        <dbReference type="ARBA" id="ARBA00022729"/>
    </source>
</evidence>
<dbReference type="Proteomes" id="UP000502823">
    <property type="component" value="Unassembled WGS sequence"/>
</dbReference>
<dbReference type="InterPro" id="IPR032675">
    <property type="entry name" value="LRR_dom_sf"/>
</dbReference>
<dbReference type="GO" id="GO:0034220">
    <property type="term" value="P:monoatomic ion transmembrane transport"/>
    <property type="evidence" value="ECO:0007669"/>
    <property type="project" value="UniProtKB-KW"/>
</dbReference>
<keyword evidence="11" id="KW-1015">Disulfide bond</keyword>
<feature type="non-terminal residue" evidence="13">
    <location>
        <position position="198"/>
    </location>
</feature>
<dbReference type="InterPro" id="IPR001611">
    <property type="entry name" value="Leu-rich_rpt"/>
</dbReference>
<dbReference type="SMART" id="SM00369">
    <property type="entry name" value="LRR_TYP"/>
    <property type="match status" value="4"/>
</dbReference>
<organism evidence="13 14">
    <name type="scientific">Coptotermes formosanus</name>
    <name type="common">Formosan subterranean termite</name>
    <dbReference type="NCBI Taxonomy" id="36987"/>
    <lineage>
        <taxon>Eukaryota</taxon>
        <taxon>Metazoa</taxon>
        <taxon>Ecdysozoa</taxon>
        <taxon>Arthropoda</taxon>
        <taxon>Hexapoda</taxon>
        <taxon>Insecta</taxon>
        <taxon>Pterygota</taxon>
        <taxon>Neoptera</taxon>
        <taxon>Polyneoptera</taxon>
        <taxon>Dictyoptera</taxon>
        <taxon>Blattodea</taxon>
        <taxon>Blattoidea</taxon>
        <taxon>Termitoidae</taxon>
        <taxon>Rhinotermitidae</taxon>
        <taxon>Coptotermes</taxon>
    </lineage>
</organism>
<keyword evidence="3" id="KW-1003">Cell membrane</keyword>
<evidence type="ECO:0000256" key="10">
    <source>
        <dbReference type="ARBA" id="ARBA00023136"/>
    </source>
</evidence>
<dbReference type="OrthoDB" id="2013775at2759"/>
<dbReference type="InterPro" id="IPR003591">
    <property type="entry name" value="Leu-rich_rpt_typical-subtyp"/>
</dbReference>
<accession>A0A6L2QAH6</accession>
<evidence type="ECO:0000256" key="4">
    <source>
        <dbReference type="ARBA" id="ARBA00022614"/>
    </source>
</evidence>
<keyword evidence="9" id="KW-0406">Ion transport</keyword>
<evidence type="ECO:0000256" key="7">
    <source>
        <dbReference type="ARBA" id="ARBA00022737"/>
    </source>
</evidence>
<keyword evidence="5" id="KW-0812">Transmembrane</keyword>
<keyword evidence="12" id="KW-0407">Ion channel</keyword>
<evidence type="ECO:0000256" key="8">
    <source>
        <dbReference type="ARBA" id="ARBA00022989"/>
    </source>
</evidence>
<keyword evidence="2" id="KW-0813">Transport</keyword>
<dbReference type="InParanoid" id="A0A6L2QAH6"/>
<sequence length="198" mass="21953">MDISDNLLTSLEETSLKNIRVASLVQLNATGNQITDIHKDAFVGQSKLQVVDLSSNNLMFIVPKTFTQNPSLDGLSPSNNRGLEMPKGGYFLSSASLRVLRLSNCNLHYIPPQTFQELPNLQELCVSHKVIEILYPVKGVERLTVLDLCHNYLRNLDSGVFSAIRKPVSPNLSYKRLSTLNATVMPQLVEVSSANELN</sequence>
<proteinExistence type="predicted"/>
<keyword evidence="4" id="KW-0433">Leucine-rich repeat</keyword>
<dbReference type="Pfam" id="PF00560">
    <property type="entry name" value="LRR_1"/>
    <property type="match status" value="1"/>
</dbReference>
<dbReference type="InterPro" id="IPR051432">
    <property type="entry name" value="KCNMA1_auxiliary"/>
</dbReference>
<dbReference type="PANTHER" id="PTHR46473:SF10">
    <property type="entry name" value="LD45603P-RELATED"/>
    <property type="match status" value="1"/>
</dbReference>
<dbReference type="GO" id="GO:0005886">
    <property type="term" value="C:plasma membrane"/>
    <property type="evidence" value="ECO:0007669"/>
    <property type="project" value="UniProtKB-SubCell"/>
</dbReference>
<evidence type="ECO:0000256" key="5">
    <source>
        <dbReference type="ARBA" id="ARBA00022692"/>
    </source>
</evidence>
<keyword evidence="10" id="KW-0472">Membrane</keyword>
<keyword evidence="8" id="KW-1133">Transmembrane helix</keyword>
<comment type="caution">
    <text evidence="13">The sequence shown here is derived from an EMBL/GenBank/DDBJ whole genome shotgun (WGS) entry which is preliminary data.</text>
</comment>
<comment type="subcellular location">
    <subcellularLocation>
        <location evidence="1">Cell membrane</location>
        <topology evidence="1">Single-pass membrane protein</topology>
    </subcellularLocation>
</comment>
<keyword evidence="14" id="KW-1185">Reference proteome</keyword>
<dbReference type="AlphaFoldDB" id="A0A6L2QAH6"/>
<reference evidence="14" key="1">
    <citation type="submission" date="2020-01" db="EMBL/GenBank/DDBJ databases">
        <title>Draft genome sequence of the Termite Coptotermes fromosanus.</title>
        <authorList>
            <person name="Itakura S."/>
            <person name="Yosikawa Y."/>
            <person name="Umezawa K."/>
        </authorList>
    </citation>
    <scope>NUCLEOTIDE SEQUENCE [LARGE SCALE GENOMIC DNA]</scope>
</reference>